<proteinExistence type="predicted"/>
<organism evidence="2 3">
    <name type="scientific">Brunnivagina elsteri CCALA 953</name>
    <dbReference type="NCBI Taxonomy" id="987040"/>
    <lineage>
        <taxon>Bacteria</taxon>
        <taxon>Bacillati</taxon>
        <taxon>Cyanobacteriota</taxon>
        <taxon>Cyanophyceae</taxon>
        <taxon>Nostocales</taxon>
        <taxon>Calotrichaceae</taxon>
        <taxon>Brunnivagina</taxon>
    </lineage>
</organism>
<dbReference type="InterPro" id="IPR036366">
    <property type="entry name" value="PGBDSf"/>
</dbReference>
<evidence type="ECO:0000313" key="2">
    <source>
        <dbReference type="EMBL" id="PAX56512.1"/>
    </source>
</evidence>
<dbReference type="Proteomes" id="UP000218238">
    <property type="component" value="Unassembled WGS sequence"/>
</dbReference>
<protein>
    <submittedName>
        <fullName evidence="2">Peptidoglycan-binding protein</fullName>
    </submittedName>
</protein>
<dbReference type="InterPro" id="IPR002477">
    <property type="entry name" value="Peptidoglycan-bd-like"/>
</dbReference>
<evidence type="ECO:0000313" key="3">
    <source>
        <dbReference type="Proteomes" id="UP000218238"/>
    </source>
</evidence>
<sequence length="86" mass="9482">MEAETSANDIPTIQLQASSSLPTLRFGDFGESVRVLQRLLRSNGYPINIDTNFGALTESAVRAFQSRRGLTADGVVGPRTWRELTR</sequence>
<dbReference type="RefSeq" id="WP_095721599.1">
    <property type="nucleotide sequence ID" value="NZ_NTFS01000087.1"/>
</dbReference>
<name>A0A2A2TL72_9CYAN</name>
<comment type="caution">
    <text evidence="2">The sequence shown here is derived from an EMBL/GenBank/DDBJ whole genome shotgun (WGS) entry which is preliminary data.</text>
</comment>
<keyword evidence="3" id="KW-1185">Reference proteome</keyword>
<dbReference type="InterPro" id="IPR036365">
    <property type="entry name" value="PGBD-like_sf"/>
</dbReference>
<dbReference type="AlphaFoldDB" id="A0A2A2TL72"/>
<dbReference type="OrthoDB" id="514320at2"/>
<accession>A0A2A2TL72</accession>
<feature type="domain" description="Peptidoglycan binding-like" evidence="1">
    <location>
        <begin position="30"/>
        <end position="84"/>
    </location>
</feature>
<gene>
    <name evidence="2" type="ORF">CK510_10215</name>
</gene>
<dbReference type="EMBL" id="NTFS01000087">
    <property type="protein sequence ID" value="PAX56512.1"/>
    <property type="molecule type" value="Genomic_DNA"/>
</dbReference>
<dbReference type="SUPFAM" id="SSF47090">
    <property type="entry name" value="PGBD-like"/>
    <property type="match status" value="1"/>
</dbReference>
<reference evidence="2 3" key="1">
    <citation type="submission" date="2017-08" db="EMBL/GenBank/DDBJ databases">
        <title>Draft genome sequence of filamentous cyanobacterium Calothrix elsteri CCALA 953.</title>
        <authorList>
            <person name="Gagunashvili A.N."/>
            <person name="Elster J."/>
            <person name="Andresson O.S."/>
        </authorList>
    </citation>
    <scope>NUCLEOTIDE SEQUENCE [LARGE SCALE GENOMIC DNA]</scope>
    <source>
        <strain evidence="2 3">CCALA 953</strain>
    </source>
</reference>
<evidence type="ECO:0000259" key="1">
    <source>
        <dbReference type="Pfam" id="PF01471"/>
    </source>
</evidence>
<dbReference type="Pfam" id="PF01471">
    <property type="entry name" value="PG_binding_1"/>
    <property type="match status" value="1"/>
</dbReference>
<dbReference type="Gene3D" id="1.10.101.10">
    <property type="entry name" value="PGBD-like superfamily/PGBD"/>
    <property type="match status" value="1"/>
</dbReference>